<comment type="caution">
    <text evidence="2">The sequence shown here is derived from an EMBL/GenBank/DDBJ whole genome shotgun (WGS) entry which is preliminary data.</text>
</comment>
<accession>A0A699Y9W2</accession>
<protein>
    <submittedName>
        <fullName evidence="2">Uncharacterized protein</fullName>
    </submittedName>
</protein>
<gene>
    <name evidence="2" type="ORF">HaLaN_00687</name>
</gene>
<evidence type="ECO:0000313" key="3">
    <source>
        <dbReference type="Proteomes" id="UP000485058"/>
    </source>
</evidence>
<reference evidence="2 3" key="1">
    <citation type="submission" date="2020-02" db="EMBL/GenBank/DDBJ databases">
        <title>Draft genome sequence of Haematococcus lacustris strain NIES-144.</title>
        <authorList>
            <person name="Morimoto D."/>
            <person name="Nakagawa S."/>
            <person name="Yoshida T."/>
            <person name="Sawayama S."/>
        </authorList>
    </citation>
    <scope>NUCLEOTIDE SEQUENCE [LARGE SCALE GENOMIC DNA]</scope>
    <source>
        <strain evidence="2 3">NIES-144</strain>
    </source>
</reference>
<dbReference type="EMBL" id="BLLF01000023">
    <property type="protein sequence ID" value="GFH06111.1"/>
    <property type="molecule type" value="Genomic_DNA"/>
</dbReference>
<organism evidence="2 3">
    <name type="scientific">Haematococcus lacustris</name>
    <name type="common">Green alga</name>
    <name type="synonym">Haematococcus pluvialis</name>
    <dbReference type="NCBI Taxonomy" id="44745"/>
    <lineage>
        <taxon>Eukaryota</taxon>
        <taxon>Viridiplantae</taxon>
        <taxon>Chlorophyta</taxon>
        <taxon>core chlorophytes</taxon>
        <taxon>Chlorophyceae</taxon>
        <taxon>CS clade</taxon>
        <taxon>Chlamydomonadales</taxon>
        <taxon>Haematococcaceae</taxon>
        <taxon>Haematococcus</taxon>
    </lineage>
</organism>
<keyword evidence="3" id="KW-1185">Reference proteome</keyword>
<feature type="non-terminal residue" evidence="2">
    <location>
        <position position="216"/>
    </location>
</feature>
<feature type="non-terminal residue" evidence="2">
    <location>
        <position position="1"/>
    </location>
</feature>
<dbReference type="Proteomes" id="UP000485058">
    <property type="component" value="Unassembled WGS sequence"/>
</dbReference>
<sequence length="216" mass="22502">MRRSENAHAVFQCSGWVLTLLGYRLSACTAMVTGQSPVVPLPVTCAVQRQGAAPSPPPMSPTLAATPLAPLTAVIRTAADNAATAPRVEVGTSQTIAAPDSAGAASTDQNMKLLHEMWFDMKMEMKEVKEMMRAVMLKVDALSSPSGEAQLKKGAHTTVPQQAAAAAGPWRCIAVPVQPPAWLWCKLGSISLDLGLSCLLSLGALAALGWRGSAGS</sequence>
<dbReference type="AlphaFoldDB" id="A0A699Y9W2"/>
<evidence type="ECO:0000256" key="1">
    <source>
        <dbReference type="SAM" id="SignalP"/>
    </source>
</evidence>
<evidence type="ECO:0000313" key="2">
    <source>
        <dbReference type="EMBL" id="GFH06111.1"/>
    </source>
</evidence>
<keyword evidence="1" id="KW-0732">Signal</keyword>
<feature type="signal peptide" evidence="1">
    <location>
        <begin position="1"/>
        <end position="30"/>
    </location>
</feature>
<name>A0A699Y9W2_HAELA</name>
<feature type="chain" id="PRO_5025397745" evidence="1">
    <location>
        <begin position="31"/>
        <end position="216"/>
    </location>
</feature>
<proteinExistence type="predicted"/>